<dbReference type="Proteomes" id="UP001235712">
    <property type="component" value="Unassembled WGS sequence"/>
</dbReference>
<accession>A0ABT9NWD9</accession>
<keyword evidence="4" id="KW-1185">Reference proteome</keyword>
<comment type="caution">
    <text evidence="3">The sequence shown here is derived from an EMBL/GenBank/DDBJ whole genome shotgun (WGS) entry which is preliminary data.</text>
</comment>
<evidence type="ECO:0000256" key="2">
    <source>
        <dbReference type="SAM" id="Phobius"/>
    </source>
</evidence>
<protein>
    <submittedName>
        <fullName evidence="3">ABC-type transport system involved in cytochrome bd biosynthesis fused ATPase/permease subunit</fullName>
    </submittedName>
</protein>
<sequence>MSARLLRLAIPAVVFFVIVVGVNLLLGNGIVPGLVIGLVAVAAFMGAELVFGRTGKPDSNDSNGNDSNDGANGAA</sequence>
<feature type="transmembrane region" description="Helical" evidence="2">
    <location>
        <begin position="30"/>
        <end position="51"/>
    </location>
</feature>
<keyword evidence="2" id="KW-0472">Membrane</keyword>
<feature type="compositionally biased region" description="Low complexity" evidence="1">
    <location>
        <begin position="60"/>
        <end position="75"/>
    </location>
</feature>
<feature type="region of interest" description="Disordered" evidence="1">
    <location>
        <begin position="53"/>
        <end position="75"/>
    </location>
</feature>
<name>A0ABT9NWD9_9ACTN</name>
<reference evidence="3 4" key="1">
    <citation type="submission" date="2023-07" db="EMBL/GenBank/DDBJ databases">
        <title>Sequencing the genomes of 1000 actinobacteria strains.</title>
        <authorList>
            <person name="Klenk H.-P."/>
        </authorList>
    </citation>
    <scope>NUCLEOTIDE SEQUENCE [LARGE SCALE GENOMIC DNA]</scope>
    <source>
        <strain evidence="3 4">DSM 44388</strain>
    </source>
</reference>
<dbReference type="RefSeq" id="WP_307236662.1">
    <property type="nucleotide sequence ID" value="NZ_JAUSQZ010000001.1"/>
</dbReference>
<keyword evidence="2" id="KW-1133">Transmembrane helix</keyword>
<keyword evidence="2" id="KW-0812">Transmembrane</keyword>
<evidence type="ECO:0000313" key="4">
    <source>
        <dbReference type="Proteomes" id="UP001235712"/>
    </source>
</evidence>
<organism evidence="3 4">
    <name type="scientific">Kineosporia succinea</name>
    <dbReference type="NCBI Taxonomy" id="84632"/>
    <lineage>
        <taxon>Bacteria</taxon>
        <taxon>Bacillati</taxon>
        <taxon>Actinomycetota</taxon>
        <taxon>Actinomycetes</taxon>
        <taxon>Kineosporiales</taxon>
        <taxon>Kineosporiaceae</taxon>
        <taxon>Kineosporia</taxon>
    </lineage>
</organism>
<dbReference type="EMBL" id="JAUSQZ010000001">
    <property type="protein sequence ID" value="MDP9824325.1"/>
    <property type="molecule type" value="Genomic_DNA"/>
</dbReference>
<evidence type="ECO:0000256" key="1">
    <source>
        <dbReference type="SAM" id="MobiDB-lite"/>
    </source>
</evidence>
<feature type="transmembrane region" description="Helical" evidence="2">
    <location>
        <begin position="5"/>
        <end position="24"/>
    </location>
</feature>
<gene>
    <name evidence="3" type="ORF">J2S57_000074</name>
</gene>
<proteinExistence type="predicted"/>
<evidence type="ECO:0000313" key="3">
    <source>
        <dbReference type="EMBL" id="MDP9824325.1"/>
    </source>
</evidence>